<name>A0A180GL86_PUCT1</name>
<gene>
    <name evidence="2" type="ORF">PTTG_27394</name>
</gene>
<feature type="region of interest" description="Disordered" evidence="1">
    <location>
        <begin position="1"/>
        <end position="61"/>
    </location>
</feature>
<evidence type="ECO:0000313" key="2">
    <source>
        <dbReference type="EMBL" id="OAV93229.1"/>
    </source>
</evidence>
<reference evidence="3 4" key="3">
    <citation type="journal article" date="2017" name="G3 (Bethesda)">
        <title>Comparative analysis highlights variable genome content of wheat rusts and divergence of the mating loci.</title>
        <authorList>
            <person name="Cuomo C.A."/>
            <person name="Bakkeren G."/>
            <person name="Khalil H.B."/>
            <person name="Panwar V."/>
            <person name="Joly D."/>
            <person name="Linning R."/>
            <person name="Sakthikumar S."/>
            <person name="Song X."/>
            <person name="Adiconis X."/>
            <person name="Fan L."/>
            <person name="Goldberg J.M."/>
            <person name="Levin J.Z."/>
            <person name="Young S."/>
            <person name="Zeng Q."/>
            <person name="Anikster Y."/>
            <person name="Bruce M."/>
            <person name="Wang M."/>
            <person name="Yin C."/>
            <person name="McCallum B."/>
            <person name="Szabo L.J."/>
            <person name="Hulbert S."/>
            <person name="Chen X."/>
            <person name="Fellers J.P."/>
        </authorList>
    </citation>
    <scope>NUCLEOTIDE SEQUENCE</scope>
    <source>
        <strain evidence="4">Isolate 1-1 / race 1 (BBBD)</strain>
        <strain evidence="3">isolate 1-1 / race 1 (BBBD)</strain>
    </source>
</reference>
<dbReference type="EnsemblFungi" id="PTTG_27394-t43_1">
    <property type="protein sequence ID" value="PTTG_27394-t43_1-p1"/>
    <property type="gene ID" value="PTTG_27394"/>
</dbReference>
<evidence type="ECO:0000313" key="3">
    <source>
        <dbReference type="EnsemblFungi" id="PTTG_27394-t43_1-p1"/>
    </source>
</evidence>
<proteinExistence type="predicted"/>
<reference evidence="3" key="4">
    <citation type="submission" date="2025-05" db="UniProtKB">
        <authorList>
            <consortium name="EnsemblFungi"/>
        </authorList>
    </citation>
    <scope>IDENTIFICATION</scope>
    <source>
        <strain evidence="3">isolate 1-1 / race 1 (BBBD)</strain>
    </source>
</reference>
<dbReference type="OrthoDB" id="2505196at2759"/>
<dbReference type="VEuPathDB" id="FungiDB:PTTG_27394"/>
<dbReference type="EMBL" id="ADAS02000053">
    <property type="protein sequence ID" value="OAV93229.1"/>
    <property type="molecule type" value="Genomic_DNA"/>
</dbReference>
<accession>A0A180GL86</accession>
<feature type="compositionally biased region" description="Basic and acidic residues" evidence="1">
    <location>
        <begin position="49"/>
        <end position="61"/>
    </location>
</feature>
<feature type="compositionally biased region" description="Pro residues" evidence="1">
    <location>
        <begin position="16"/>
        <end position="27"/>
    </location>
</feature>
<evidence type="ECO:0000313" key="4">
    <source>
        <dbReference type="Proteomes" id="UP000005240"/>
    </source>
</evidence>
<sequence length="163" mass="18453">MSHSDSHRPPIQDAPSTPPLKQTPPPASDQTYTEDSKSRDQGSLSNLPETKRIDDRSRPNDLIHDKVHSLSKDWLAGIRADFLEIQELMNTNQQIAQDFSDWVEAGAVDSLVRQEKVLREKLSDIHFLETQAATERDRMDFAISEMKKITDRLIDPSSSQGNT</sequence>
<evidence type="ECO:0000256" key="1">
    <source>
        <dbReference type="SAM" id="MobiDB-lite"/>
    </source>
</evidence>
<dbReference type="AlphaFoldDB" id="A0A180GL86"/>
<keyword evidence="4" id="KW-1185">Reference proteome</keyword>
<feature type="compositionally biased region" description="Basic and acidic residues" evidence="1">
    <location>
        <begin position="1"/>
        <end position="10"/>
    </location>
</feature>
<dbReference type="Proteomes" id="UP000005240">
    <property type="component" value="Unassembled WGS sequence"/>
</dbReference>
<reference evidence="2" key="1">
    <citation type="submission" date="2009-11" db="EMBL/GenBank/DDBJ databases">
        <authorList>
            <consortium name="The Broad Institute Genome Sequencing Platform"/>
            <person name="Ward D."/>
            <person name="Feldgarden M."/>
            <person name="Earl A."/>
            <person name="Young S.K."/>
            <person name="Zeng Q."/>
            <person name="Koehrsen M."/>
            <person name="Alvarado L."/>
            <person name="Berlin A."/>
            <person name="Bochicchio J."/>
            <person name="Borenstein D."/>
            <person name="Chapman S.B."/>
            <person name="Chen Z."/>
            <person name="Engels R."/>
            <person name="Freedman E."/>
            <person name="Gellesch M."/>
            <person name="Goldberg J."/>
            <person name="Griggs A."/>
            <person name="Gujja S."/>
            <person name="Heilman E."/>
            <person name="Heiman D."/>
            <person name="Hepburn T."/>
            <person name="Howarth C."/>
            <person name="Jen D."/>
            <person name="Larson L."/>
            <person name="Lewis B."/>
            <person name="Mehta T."/>
            <person name="Park D."/>
            <person name="Pearson M."/>
            <person name="Roberts A."/>
            <person name="Saif S."/>
            <person name="Shea T."/>
            <person name="Shenoy N."/>
            <person name="Sisk P."/>
            <person name="Stolte C."/>
            <person name="Sykes S."/>
            <person name="Thomson T."/>
            <person name="Walk T."/>
            <person name="White J."/>
            <person name="Yandava C."/>
            <person name="Izard J."/>
            <person name="Baranova O.V."/>
            <person name="Blanton J.M."/>
            <person name="Tanner A.C."/>
            <person name="Dewhirst F.E."/>
            <person name="Haas B."/>
            <person name="Nusbaum C."/>
            <person name="Birren B."/>
        </authorList>
    </citation>
    <scope>NUCLEOTIDE SEQUENCE [LARGE SCALE GENOMIC DNA]</scope>
    <source>
        <strain evidence="2">1-1 BBBD Race 1</strain>
    </source>
</reference>
<protein>
    <submittedName>
        <fullName evidence="2 3">Uncharacterized protein</fullName>
    </submittedName>
</protein>
<reference evidence="2" key="2">
    <citation type="submission" date="2016-05" db="EMBL/GenBank/DDBJ databases">
        <title>Comparative analysis highlights variable genome content of wheat rusts and divergence of the mating loci.</title>
        <authorList>
            <person name="Cuomo C.A."/>
            <person name="Bakkeren G."/>
            <person name="Szabo L."/>
            <person name="Khalil H."/>
            <person name="Joly D."/>
            <person name="Goldberg J."/>
            <person name="Young S."/>
            <person name="Zeng Q."/>
            <person name="Fellers J."/>
        </authorList>
    </citation>
    <scope>NUCLEOTIDE SEQUENCE [LARGE SCALE GENOMIC DNA]</scope>
    <source>
        <strain evidence="2">1-1 BBBD Race 1</strain>
    </source>
</reference>
<organism evidence="2">
    <name type="scientific">Puccinia triticina (isolate 1-1 / race 1 (BBBD))</name>
    <name type="common">Brown leaf rust fungus</name>
    <dbReference type="NCBI Taxonomy" id="630390"/>
    <lineage>
        <taxon>Eukaryota</taxon>
        <taxon>Fungi</taxon>
        <taxon>Dikarya</taxon>
        <taxon>Basidiomycota</taxon>
        <taxon>Pucciniomycotina</taxon>
        <taxon>Pucciniomycetes</taxon>
        <taxon>Pucciniales</taxon>
        <taxon>Pucciniaceae</taxon>
        <taxon>Puccinia</taxon>
    </lineage>
</organism>